<proteinExistence type="predicted"/>
<evidence type="ECO:0000313" key="2">
    <source>
        <dbReference type="Proteomes" id="UP001371456"/>
    </source>
</evidence>
<comment type="caution">
    <text evidence="1">The sequence shown here is derived from an EMBL/GenBank/DDBJ whole genome shotgun (WGS) entry which is preliminary data.</text>
</comment>
<evidence type="ECO:0000313" key="1">
    <source>
        <dbReference type="EMBL" id="KAK6796753.1"/>
    </source>
</evidence>
<dbReference type="Proteomes" id="UP001371456">
    <property type="component" value="Unassembled WGS sequence"/>
</dbReference>
<dbReference type="EMBL" id="JBANQN010000002">
    <property type="protein sequence ID" value="KAK6796753.1"/>
    <property type="molecule type" value="Genomic_DNA"/>
</dbReference>
<protein>
    <submittedName>
        <fullName evidence="1">Uncharacterized protein</fullName>
    </submittedName>
</protein>
<keyword evidence="2" id="KW-1185">Reference proteome</keyword>
<accession>A0AAN8YPZ7</accession>
<gene>
    <name evidence="1" type="ORF">RDI58_004454</name>
</gene>
<reference evidence="1 2" key="1">
    <citation type="submission" date="2024-02" db="EMBL/GenBank/DDBJ databases">
        <title>de novo genome assembly of Solanum bulbocastanum strain 11H21.</title>
        <authorList>
            <person name="Hosaka A.J."/>
        </authorList>
    </citation>
    <scope>NUCLEOTIDE SEQUENCE [LARGE SCALE GENOMIC DNA]</scope>
    <source>
        <tissue evidence="1">Young leaves</tissue>
    </source>
</reference>
<organism evidence="1 2">
    <name type="scientific">Solanum bulbocastanum</name>
    <name type="common">Wild potato</name>
    <dbReference type="NCBI Taxonomy" id="147425"/>
    <lineage>
        <taxon>Eukaryota</taxon>
        <taxon>Viridiplantae</taxon>
        <taxon>Streptophyta</taxon>
        <taxon>Embryophyta</taxon>
        <taxon>Tracheophyta</taxon>
        <taxon>Spermatophyta</taxon>
        <taxon>Magnoliopsida</taxon>
        <taxon>eudicotyledons</taxon>
        <taxon>Gunneridae</taxon>
        <taxon>Pentapetalae</taxon>
        <taxon>asterids</taxon>
        <taxon>lamiids</taxon>
        <taxon>Solanales</taxon>
        <taxon>Solanaceae</taxon>
        <taxon>Solanoideae</taxon>
        <taxon>Solaneae</taxon>
        <taxon>Solanum</taxon>
    </lineage>
</organism>
<dbReference type="AlphaFoldDB" id="A0AAN8YPZ7"/>
<name>A0AAN8YPZ7_SOLBU</name>
<sequence length="72" mass="8116">MMDDFLSILIKHGGRSNPLGKYIDFQMEGIIYESSSLYSGLISANTSQLKIDININDVEIKYIVVIDVHLIL</sequence>